<comment type="caution">
    <text evidence="1">The sequence shown here is derived from an EMBL/GenBank/DDBJ whole genome shotgun (WGS) entry which is preliminary data.</text>
</comment>
<gene>
    <name evidence="1" type="ORF">HU200_037112</name>
</gene>
<reference evidence="1" key="1">
    <citation type="submission" date="2020-07" db="EMBL/GenBank/DDBJ databases">
        <title>Genome sequence and genetic diversity analysis of an under-domesticated orphan crop, white fonio (Digitaria exilis).</title>
        <authorList>
            <person name="Bennetzen J.L."/>
            <person name="Chen S."/>
            <person name="Ma X."/>
            <person name="Wang X."/>
            <person name="Yssel A.E.J."/>
            <person name="Chaluvadi S.R."/>
            <person name="Johnson M."/>
            <person name="Gangashetty P."/>
            <person name="Hamidou F."/>
            <person name="Sanogo M.D."/>
            <person name="Zwaenepoel A."/>
            <person name="Wallace J."/>
            <person name="Van De Peer Y."/>
            <person name="Van Deynze A."/>
        </authorList>
    </citation>
    <scope>NUCLEOTIDE SEQUENCE</scope>
    <source>
        <tissue evidence="1">Leaves</tissue>
    </source>
</reference>
<sequence>MGFSTTAACHGFDKGRNEA</sequence>
<keyword evidence="2" id="KW-1185">Reference proteome</keyword>
<dbReference type="AlphaFoldDB" id="A0A835EHP4"/>
<name>A0A835EHP4_9POAL</name>
<protein>
    <submittedName>
        <fullName evidence="1">Uncharacterized protein</fullName>
    </submittedName>
</protein>
<evidence type="ECO:0000313" key="2">
    <source>
        <dbReference type="Proteomes" id="UP000636709"/>
    </source>
</evidence>
<dbReference type="EMBL" id="JACEFO010001882">
    <property type="protein sequence ID" value="KAF8696213.1"/>
    <property type="molecule type" value="Genomic_DNA"/>
</dbReference>
<dbReference type="Proteomes" id="UP000636709">
    <property type="component" value="Unassembled WGS sequence"/>
</dbReference>
<accession>A0A835EHP4</accession>
<evidence type="ECO:0000313" key="1">
    <source>
        <dbReference type="EMBL" id="KAF8696213.1"/>
    </source>
</evidence>
<organism evidence="1 2">
    <name type="scientific">Digitaria exilis</name>
    <dbReference type="NCBI Taxonomy" id="1010633"/>
    <lineage>
        <taxon>Eukaryota</taxon>
        <taxon>Viridiplantae</taxon>
        <taxon>Streptophyta</taxon>
        <taxon>Embryophyta</taxon>
        <taxon>Tracheophyta</taxon>
        <taxon>Spermatophyta</taxon>
        <taxon>Magnoliopsida</taxon>
        <taxon>Liliopsida</taxon>
        <taxon>Poales</taxon>
        <taxon>Poaceae</taxon>
        <taxon>PACMAD clade</taxon>
        <taxon>Panicoideae</taxon>
        <taxon>Panicodae</taxon>
        <taxon>Paniceae</taxon>
        <taxon>Anthephorinae</taxon>
        <taxon>Digitaria</taxon>
    </lineage>
</organism>
<proteinExistence type="predicted"/>